<reference evidence="1 2" key="1">
    <citation type="submission" date="2022-12" db="EMBL/GenBank/DDBJ databases">
        <title>Chromosome-scale assembly of the Ensete ventricosum genome.</title>
        <authorList>
            <person name="Dussert Y."/>
            <person name="Stocks J."/>
            <person name="Wendawek A."/>
            <person name="Woldeyes F."/>
            <person name="Nichols R.A."/>
            <person name="Borrell J.S."/>
        </authorList>
    </citation>
    <scope>NUCLEOTIDE SEQUENCE [LARGE SCALE GENOMIC DNA]</scope>
    <source>
        <strain evidence="2">cv. Maze</strain>
        <tissue evidence="1">Seeds</tissue>
    </source>
</reference>
<dbReference type="AlphaFoldDB" id="A0AAV8P5M9"/>
<dbReference type="Proteomes" id="UP001222027">
    <property type="component" value="Unassembled WGS sequence"/>
</dbReference>
<organism evidence="1 2">
    <name type="scientific">Ensete ventricosum</name>
    <name type="common">Abyssinian banana</name>
    <name type="synonym">Musa ensete</name>
    <dbReference type="NCBI Taxonomy" id="4639"/>
    <lineage>
        <taxon>Eukaryota</taxon>
        <taxon>Viridiplantae</taxon>
        <taxon>Streptophyta</taxon>
        <taxon>Embryophyta</taxon>
        <taxon>Tracheophyta</taxon>
        <taxon>Spermatophyta</taxon>
        <taxon>Magnoliopsida</taxon>
        <taxon>Liliopsida</taxon>
        <taxon>Zingiberales</taxon>
        <taxon>Musaceae</taxon>
        <taxon>Ensete</taxon>
    </lineage>
</organism>
<protein>
    <submittedName>
        <fullName evidence="1">Uncharacterized protein</fullName>
    </submittedName>
</protein>
<dbReference type="EMBL" id="JAQQAF010000008">
    <property type="protein sequence ID" value="KAJ8466471.1"/>
    <property type="molecule type" value="Genomic_DNA"/>
</dbReference>
<proteinExistence type="predicted"/>
<keyword evidence="2" id="KW-1185">Reference proteome</keyword>
<evidence type="ECO:0000313" key="1">
    <source>
        <dbReference type="EMBL" id="KAJ8466471.1"/>
    </source>
</evidence>
<evidence type="ECO:0000313" key="2">
    <source>
        <dbReference type="Proteomes" id="UP001222027"/>
    </source>
</evidence>
<sequence>MDMTTDMPDDFKHQIPKLYYNGMIRSLTVNNKKLPDFFGPHITEVLQREIRKRSFLQIYSTFPHYRNGVFYPANRTIILTETLNLLGTYNSKLKTTLNEDVNIYKLYEPQYEFAGDIILLAETSTTKLYSEESYTSESDPGNIQMEEDHPVSISFRYSNFGLNSTGVISNPSSYN</sequence>
<name>A0AAV8P5M9_ENSVE</name>
<accession>A0AAV8P5M9</accession>
<gene>
    <name evidence="1" type="ORF">OPV22_029023</name>
</gene>
<comment type="caution">
    <text evidence="1">The sequence shown here is derived from an EMBL/GenBank/DDBJ whole genome shotgun (WGS) entry which is preliminary data.</text>
</comment>